<proteinExistence type="predicted"/>
<accession>A0AAE3XC02</accession>
<evidence type="ECO:0000313" key="2">
    <source>
        <dbReference type="Proteomes" id="UP001185331"/>
    </source>
</evidence>
<name>A0AAE3XC02_9DEIO</name>
<dbReference type="RefSeq" id="WP_309853235.1">
    <property type="nucleotide sequence ID" value="NZ_JAVDQJ010000004.1"/>
</dbReference>
<reference evidence="1" key="1">
    <citation type="submission" date="2023-07" db="EMBL/GenBank/DDBJ databases">
        <title>Sorghum-associated microbial communities from plants grown in Nebraska, USA.</title>
        <authorList>
            <person name="Schachtman D."/>
        </authorList>
    </citation>
    <scope>NUCLEOTIDE SEQUENCE</scope>
    <source>
        <strain evidence="1">BE330</strain>
    </source>
</reference>
<dbReference type="EMBL" id="JAVDQK010000005">
    <property type="protein sequence ID" value="MDR6218712.1"/>
    <property type="molecule type" value="Genomic_DNA"/>
</dbReference>
<protein>
    <submittedName>
        <fullName evidence="1">Uncharacterized protein</fullName>
    </submittedName>
</protein>
<dbReference type="AlphaFoldDB" id="A0AAE3XC02"/>
<organism evidence="1 2">
    <name type="scientific">Deinococcus soli</name>
    <name type="common">ex Cha et al. 2016</name>
    <dbReference type="NCBI Taxonomy" id="1309411"/>
    <lineage>
        <taxon>Bacteria</taxon>
        <taxon>Thermotogati</taxon>
        <taxon>Deinococcota</taxon>
        <taxon>Deinococci</taxon>
        <taxon>Deinococcales</taxon>
        <taxon>Deinococcaceae</taxon>
        <taxon>Deinococcus</taxon>
    </lineage>
</organism>
<sequence>MIVCRVEDPGTRLGPYRTDGVRAEQATLARQLTGAHRDDPERPTPLRDVAGWAELSAQRAQAYVAGFDTPDQVEAWFAGHLGALRAAGFVVAAYDMPRRWTLCGDRQVMFCRARAEHLGDHDLGAHHAAFED</sequence>
<gene>
    <name evidence="1" type="ORF">J2Y00_002309</name>
</gene>
<comment type="caution">
    <text evidence="1">The sequence shown here is derived from an EMBL/GenBank/DDBJ whole genome shotgun (WGS) entry which is preliminary data.</text>
</comment>
<evidence type="ECO:0000313" key="1">
    <source>
        <dbReference type="EMBL" id="MDR6218712.1"/>
    </source>
</evidence>
<dbReference type="Proteomes" id="UP001185331">
    <property type="component" value="Unassembled WGS sequence"/>
</dbReference>